<sequence>MSHFHRTATSTSATSTSTSATTSAASTSSIASATSTLATSSATATSTQQAVSDTAVATSTAPSAPSSTGAGASLTSSSSSSSASASSTAVADTANAPKGFLANKALSVGVITAASLVGLVLIIAIATWAIRKRKNDRIDRDILDFSTGNLMHDTEKGAGAGGNGSIEGASSTGHGSSSSHGTLSLGPMETSRGMYENRGYPVAAPAYIPRNQPSRMANPYPAQQQQQQPAYNTYAFPSQEQNNNTYGNWNNYGGYGNGGGAMQPQNNQFDQAYSGTEDPYGGIAYDSPQQNGAMAGVGAGAQGQGPVRRPSAHRKPPPQLYIPPNPISEAVVTSAPSPISSVSLTKPPLQPAGGMGAAQLLPTRRTSLLNSPIVEGVPRERKDTLTHVELLDPSAPKGPALSPRLPDEFGRQAAVPASKDSPVEQPVRRLVVRNE</sequence>
<protein>
    <submittedName>
        <fullName evidence="3">Uncharacterized protein</fullName>
    </submittedName>
</protein>
<evidence type="ECO:0000256" key="2">
    <source>
        <dbReference type="SAM" id="Phobius"/>
    </source>
</evidence>
<comment type="caution">
    <text evidence="3">The sequence shown here is derived from an EMBL/GenBank/DDBJ whole genome shotgun (WGS) entry which is preliminary data.</text>
</comment>
<reference evidence="3 4" key="1">
    <citation type="submission" date="2016-10" db="EMBL/GenBank/DDBJ databases">
        <title>Genome sequence of the basidiomycete white-rot fungus Trametes pubescens.</title>
        <authorList>
            <person name="Makela M.R."/>
            <person name="Granchi Z."/>
            <person name="Peng M."/>
            <person name="De Vries R.P."/>
            <person name="Grigoriev I."/>
            <person name="Riley R."/>
            <person name="Hilden K."/>
        </authorList>
    </citation>
    <scope>NUCLEOTIDE SEQUENCE [LARGE SCALE GENOMIC DNA]</scope>
    <source>
        <strain evidence="3 4">FBCC735</strain>
    </source>
</reference>
<feature type="region of interest" description="Disordered" evidence="1">
    <location>
        <begin position="1"/>
        <end position="29"/>
    </location>
</feature>
<name>A0A1M2W1K1_TRAPU</name>
<keyword evidence="2" id="KW-1133">Transmembrane helix</keyword>
<dbReference type="OrthoDB" id="2693038at2759"/>
<feature type="compositionally biased region" description="Low complexity" evidence="1">
    <location>
        <begin position="7"/>
        <end position="29"/>
    </location>
</feature>
<feature type="transmembrane region" description="Helical" evidence="2">
    <location>
        <begin position="105"/>
        <end position="130"/>
    </location>
</feature>
<feature type="region of interest" description="Disordered" evidence="1">
    <location>
        <begin position="292"/>
        <end position="323"/>
    </location>
</feature>
<keyword evidence="2" id="KW-0472">Membrane</keyword>
<feature type="region of interest" description="Disordered" evidence="1">
    <location>
        <begin position="149"/>
        <end position="191"/>
    </location>
</feature>
<keyword evidence="4" id="KW-1185">Reference proteome</keyword>
<evidence type="ECO:0000256" key="1">
    <source>
        <dbReference type="SAM" id="MobiDB-lite"/>
    </source>
</evidence>
<dbReference type="AlphaFoldDB" id="A0A1M2W1K1"/>
<feature type="region of interest" description="Disordered" evidence="1">
    <location>
        <begin position="388"/>
        <end position="435"/>
    </location>
</feature>
<keyword evidence="2" id="KW-0812">Transmembrane</keyword>
<feature type="region of interest" description="Disordered" evidence="1">
    <location>
        <begin position="56"/>
        <end position="78"/>
    </location>
</feature>
<proteinExistence type="predicted"/>
<dbReference type="Proteomes" id="UP000184267">
    <property type="component" value="Unassembled WGS sequence"/>
</dbReference>
<evidence type="ECO:0000313" key="3">
    <source>
        <dbReference type="EMBL" id="OJT13724.1"/>
    </source>
</evidence>
<feature type="compositionally biased region" description="Low complexity" evidence="1">
    <location>
        <begin position="166"/>
        <end position="186"/>
    </location>
</feature>
<gene>
    <name evidence="3" type="ORF">TRAPUB_9724</name>
</gene>
<organism evidence="3 4">
    <name type="scientific">Trametes pubescens</name>
    <name type="common">White-rot fungus</name>
    <dbReference type="NCBI Taxonomy" id="154538"/>
    <lineage>
        <taxon>Eukaryota</taxon>
        <taxon>Fungi</taxon>
        <taxon>Dikarya</taxon>
        <taxon>Basidiomycota</taxon>
        <taxon>Agaricomycotina</taxon>
        <taxon>Agaricomycetes</taxon>
        <taxon>Polyporales</taxon>
        <taxon>Polyporaceae</taxon>
        <taxon>Trametes</taxon>
    </lineage>
</organism>
<evidence type="ECO:0000313" key="4">
    <source>
        <dbReference type="Proteomes" id="UP000184267"/>
    </source>
</evidence>
<dbReference type="STRING" id="154538.A0A1M2W1K1"/>
<dbReference type="EMBL" id="MNAD01000370">
    <property type="protein sequence ID" value="OJT13724.1"/>
    <property type="molecule type" value="Genomic_DNA"/>
</dbReference>
<accession>A0A1M2W1K1</accession>
<dbReference type="OMA" id="ATWAIRK"/>